<evidence type="ECO:0000256" key="6">
    <source>
        <dbReference type="ARBA" id="ARBA00022679"/>
    </source>
</evidence>
<evidence type="ECO:0000256" key="13">
    <source>
        <dbReference type="SAM" id="SignalP"/>
    </source>
</evidence>
<reference evidence="14 15" key="1">
    <citation type="journal article" date="2011" name="Science">
        <title>The Selaginella genome identifies genetic changes associated with the evolution of vascular plants.</title>
        <authorList>
            <person name="Banks J.A."/>
            <person name="Nishiyama T."/>
            <person name="Hasebe M."/>
            <person name="Bowman J.L."/>
            <person name="Gribskov M."/>
            <person name="dePamphilis C."/>
            <person name="Albert V.A."/>
            <person name="Aono N."/>
            <person name="Aoyama T."/>
            <person name="Ambrose B.A."/>
            <person name="Ashton N.W."/>
            <person name="Axtell M.J."/>
            <person name="Barker E."/>
            <person name="Barker M.S."/>
            <person name="Bennetzen J.L."/>
            <person name="Bonawitz N.D."/>
            <person name="Chapple C."/>
            <person name="Cheng C."/>
            <person name="Correa L.G."/>
            <person name="Dacre M."/>
            <person name="DeBarry J."/>
            <person name="Dreyer I."/>
            <person name="Elias M."/>
            <person name="Engstrom E.M."/>
            <person name="Estelle M."/>
            <person name="Feng L."/>
            <person name="Finet C."/>
            <person name="Floyd S.K."/>
            <person name="Frommer W.B."/>
            <person name="Fujita T."/>
            <person name="Gramzow L."/>
            <person name="Gutensohn M."/>
            <person name="Harholt J."/>
            <person name="Hattori M."/>
            <person name="Heyl A."/>
            <person name="Hirai T."/>
            <person name="Hiwatashi Y."/>
            <person name="Ishikawa M."/>
            <person name="Iwata M."/>
            <person name="Karol K.G."/>
            <person name="Koehler B."/>
            <person name="Kolukisaoglu U."/>
            <person name="Kubo M."/>
            <person name="Kurata T."/>
            <person name="Lalonde S."/>
            <person name="Li K."/>
            <person name="Li Y."/>
            <person name="Litt A."/>
            <person name="Lyons E."/>
            <person name="Manning G."/>
            <person name="Maruyama T."/>
            <person name="Michael T.P."/>
            <person name="Mikami K."/>
            <person name="Miyazaki S."/>
            <person name="Morinaga S."/>
            <person name="Murata T."/>
            <person name="Mueller-Roeber B."/>
            <person name="Nelson D.R."/>
            <person name="Obara M."/>
            <person name="Oguri Y."/>
            <person name="Olmstead R.G."/>
            <person name="Onodera N."/>
            <person name="Petersen B.L."/>
            <person name="Pils B."/>
            <person name="Prigge M."/>
            <person name="Rensing S.A."/>
            <person name="Riano-Pachon D.M."/>
            <person name="Roberts A.W."/>
            <person name="Sato Y."/>
            <person name="Scheller H.V."/>
            <person name="Schulz B."/>
            <person name="Schulz C."/>
            <person name="Shakirov E.V."/>
            <person name="Shibagaki N."/>
            <person name="Shinohara N."/>
            <person name="Shippen D.E."/>
            <person name="Soerensen I."/>
            <person name="Sotooka R."/>
            <person name="Sugimoto N."/>
            <person name="Sugita M."/>
            <person name="Sumikawa N."/>
            <person name="Tanurdzic M."/>
            <person name="Theissen G."/>
            <person name="Ulvskov P."/>
            <person name="Wakazuki S."/>
            <person name="Weng J.K."/>
            <person name="Willats W.W."/>
            <person name="Wipf D."/>
            <person name="Wolf P.G."/>
            <person name="Yang L."/>
            <person name="Zimmer A.D."/>
            <person name="Zhu Q."/>
            <person name="Mitros T."/>
            <person name="Hellsten U."/>
            <person name="Loque D."/>
            <person name="Otillar R."/>
            <person name="Salamov A."/>
            <person name="Schmutz J."/>
            <person name="Shapiro H."/>
            <person name="Lindquist E."/>
            <person name="Lucas S."/>
            <person name="Rokhsar D."/>
            <person name="Grigoriev I.V."/>
        </authorList>
    </citation>
    <scope>NUCLEOTIDE SEQUENCE [LARGE SCALE GENOMIC DNA]</scope>
</reference>
<dbReference type="Gramene" id="EFJ33164">
    <property type="protein sequence ID" value="EFJ33164"/>
    <property type="gene ID" value="SELMODRAFT_406752"/>
</dbReference>
<comment type="similarity">
    <text evidence="4">Belongs to the UPP synthase family.</text>
</comment>
<dbReference type="Proteomes" id="UP000001514">
    <property type="component" value="Unassembled WGS sequence"/>
</dbReference>
<protein>
    <recommendedName>
        <fullName evidence="5">ditrans,polycis-polyprenyl diphosphate synthase [(2E,6E)-farnesyldiphosphate specific]</fullName>
        <ecNumber evidence="5">2.5.1.87</ecNumber>
    </recommendedName>
</protein>
<dbReference type="Gene3D" id="3.40.1180.10">
    <property type="entry name" value="Decaprenyl diphosphate synthase-like"/>
    <property type="match status" value="1"/>
</dbReference>
<keyword evidence="11" id="KW-0472">Membrane</keyword>
<evidence type="ECO:0000256" key="4">
    <source>
        <dbReference type="ARBA" id="ARBA00005432"/>
    </source>
</evidence>
<dbReference type="SUPFAM" id="SSF64005">
    <property type="entry name" value="Undecaprenyl diphosphate synthase"/>
    <property type="match status" value="1"/>
</dbReference>
<keyword evidence="15" id="KW-1185">Reference proteome</keyword>
<dbReference type="InterPro" id="IPR036424">
    <property type="entry name" value="UPP_synth-like_sf"/>
</dbReference>
<organism evidence="15">
    <name type="scientific">Selaginella moellendorffii</name>
    <name type="common">Spikemoss</name>
    <dbReference type="NCBI Taxonomy" id="88036"/>
    <lineage>
        <taxon>Eukaryota</taxon>
        <taxon>Viridiplantae</taxon>
        <taxon>Streptophyta</taxon>
        <taxon>Embryophyta</taxon>
        <taxon>Tracheophyta</taxon>
        <taxon>Lycopodiopsida</taxon>
        <taxon>Selaginellales</taxon>
        <taxon>Selaginellaceae</taxon>
        <taxon>Selaginella</taxon>
    </lineage>
</organism>
<evidence type="ECO:0000256" key="5">
    <source>
        <dbReference type="ARBA" id="ARBA00012596"/>
    </source>
</evidence>
<proteinExistence type="inferred from homology"/>
<dbReference type="eggNOG" id="KOG2818">
    <property type="taxonomic scope" value="Eukaryota"/>
</dbReference>
<keyword evidence="13" id="KW-0732">Signal</keyword>
<dbReference type="EMBL" id="GL377571">
    <property type="protein sequence ID" value="EFJ33164.1"/>
    <property type="molecule type" value="Genomic_DNA"/>
</dbReference>
<keyword evidence="8" id="KW-0256">Endoplasmic reticulum</keyword>
<dbReference type="PANTHER" id="PTHR21528:SF0">
    <property type="entry name" value="DEHYDRODOLICHYL DIPHOSPHATE SYNTHASE COMPLEX SUBUNIT NUS1"/>
    <property type="match status" value="1"/>
</dbReference>
<dbReference type="InParanoid" id="D8R2U2"/>
<evidence type="ECO:0000256" key="12">
    <source>
        <dbReference type="ARBA" id="ARBA00047353"/>
    </source>
</evidence>
<gene>
    <name evidence="14" type="ORF">SELMODRAFT_406752</name>
</gene>
<keyword evidence="7" id="KW-0812">Transmembrane</keyword>
<name>D8R2U2_SELML</name>
<sequence length="252" mass="28510">MGAVWAAVVWHLLHAIASCAAILQRFLDGIAIATGSVRFAWRSVTKKPRVVAIVVDGESARKGRDEIVELLVFLAAAGIRQVALYDMEGILKRYGTYLEKRVVSSTWKRQLKHDFHFSNGVDPFPRSNPIRTKSEPRMVVELLSMSDGKDAIAEAARRIHDDLRGSSRQDQLERINSLTETDLNESLKQIGRWKPDPELMLVFGKINSVQGFPPWRIKLTEIIYMGELRRNIDSSLSYALQAYSGRTHRYGC</sequence>
<feature type="chain" id="PRO_5003121464" description="ditrans,polycis-polyprenyl diphosphate synthase [(2E,6E)-farnesyldiphosphate specific]" evidence="13">
    <location>
        <begin position="22"/>
        <end position="252"/>
    </location>
</feature>
<evidence type="ECO:0000256" key="10">
    <source>
        <dbReference type="ARBA" id="ARBA00022989"/>
    </source>
</evidence>
<dbReference type="GO" id="GO:0045547">
    <property type="term" value="F:ditrans,polycis-polyprenyl diphosphate synthase [(2E,6E)-farnesyl diphosphate specific] activity"/>
    <property type="evidence" value="ECO:0007669"/>
    <property type="project" value="UniProtKB-EC"/>
</dbReference>
<evidence type="ECO:0000256" key="9">
    <source>
        <dbReference type="ARBA" id="ARBA00022842"/>
    </source>
</evidence>
<dbReference type="HOGENOM" id="CLU_070447_1_0_1"/>
<evidence type="ECO:0000256" key="11">
    <source>
        <dbReference type="ARBA" id="ARBA00023136"/>
    </source>
</evidence>
<keyword evidence="9" id="KW-0460">Magnesium</keyword>
<comment type="subcellular location">
    <subcellularLocation>
        <location evidence="2">Endoplasmic reticulum membrane</location>
    </subcellularLocation>
</comment>
<comment type="catalytic activity">
    <reaction evidence="12">
        <text>n isopentenyl diphosphate + (2E,6E)-farnesyl diphosphate = a di-trans,poly-cis-polyprenyl diphosphate + n diphosphate</text>
        <dbReference type="Rhea" id="RHEA:53008"/>
        <dbReference type="Rhea" id="RHEA-COMP:19494"/>
        <dbReference type="ChEBI" id="CHEBI:33019"/>
        <dbReference type="ChEBI" id="CHEBI:128769"/>
        <dbReference type="ChEBI" id="CHEBI:136960"/>
        <dbReference type="ChEBI" id="CHEBI:175763"/>
        <dbReference type="EC" id="2.5.1.87"/>
    </reaction>
</comment>
<evidence type="ECO:0000313" key="14">
    <source>
        <dbReference type="EMBL" id="EFJ33164.1"/>
    </source>
</evidence>
<dbReference type="KEGG" id="smo:SELMODRAFT_406752"/>
<evidence type="ECO:0000256" key="8">
    <source>
        <dbReference type="ARBA" id="ARBA00022824"/>
    </source>
</evidence>
<dbReference type="UniPathway" id="UPA00378"/>
<dbReference type="GO" id="GO:0005789">
    <property type="term" value="C:endoplasmic reticulum membrane"/>
    <property type="evidence" value="ECO:0000318"/>
    <property type="project" value="GO_Central"/>
</dbReference>
<dbReference type="InterPro" id="IPR038887">
    <property type="entry name" value="Nus1/NgBR"/>
</dbReference>
<keyword evidence="10" id="KW-1133">Transmembrane helix</keyword>
<evidence type="ECO:0000313" key="15">
    <source>
        <dbReference type="Proteomes" id="UP000001514"/>
    </source>
</evidence>
<evidence type="ECO:0000256" key="2">
    <source>
        <dbReference type="ARBA" id="ARBA00004586"/>
    </source>
</evidence>
<comment type="pathway">
    <text evidence="3">Protein modification; protein glycosylation.</text>
</comment>
<dbReference type="OrthoDB" id="19639at2759"/>
<dbReference type="PANTHER" id="PTHR21528">
    <property type="entry name" value="DEHYDRODOLICHYL DIPHOSPHATE SYNTHASE COMPLEX SUBUNIT NUS1"/>
    <property type="match status" value="1"/>
</dbReference>
<evidence type="ECO:0000256" key="7">
    <source>
        <dbReference type="ARBA" id="ARBA00022692"/>
    </source>
</evidence>
<feature type="signal peptide" evidence="13">
    <location>
        <begin position="1"/>
        <end position="21"/>
    </location>
</feature>
<dbReference type="STRING" id="88036.D8R2U2"/>
<dbReference type="EC" id="2.5.1.87" evidence="5"/>
<accession>D8R2U2</accession>
<comment type="cofactor">
    <cofactor evidence="1">
        <name>Mg(2+)</name>
        <dbReference type="ChEBI" id="CHEBI:18420"/>
    </cofactor>
</comment>
<dbReference type="OMA" id="HVCLYDN"/>
<dbReference type="GO" id="GO:1904423">
    <property type="term" value="C:dehydrodolichyl diphosphate synthase complex"/>
    <property type="evidence" value="ECO:0000318"/>
    <property type="project" value="GO_Central"/>
</dbReference>
<evidence type="ECO:0000256" key="1">
    <source>
        <dbReference type="ARBA" id="ARBA00001946"/>
    </source>
</evidence>
<keyword evidence="6" id="KW-0808">Transferase</keyword>
<dbReference type="AlphaFoldDB" id="D8R2U2"/>
<evidence type="ECO:0000256" key="3">
    <source>
        <dbReference type="ARBA" id="ARBA00004922"/>
    </source>
</evidence>